<protein>
    <submittedName>
        <fullName evidence="1">Uncharacterized protein</fullName>
    </submittedName>
</protein>
<comment type="caution">
    <text evidence="1">The sequence shown here is derived from an EMBL/GenBank/DDBJ whole genome shotgun (WGS) entry which is preliminary data.</text>
</comment>
<name>A0A8S9JDE8_BRACR</name>
<sequence length="194" mass="21939">MVRRELLEELDGSFKVEAEVRSEFDGWVKSSEGNLTTMVKSVFKVGSLVKFEKDGAYKRVEQRVESKRVVEVTTESGKRVDRVVQQRLYPRTVITSTLRGLSNDKDMYVLVTNVSQALNERYSVGEALTEVYNRQDSDGWMQVEDHNVLAGEARTRQSLRYIDEFGCYSRTIVAANGEIDQDSSSDKCPSSSSS</sequence>
<organism evidence="1 2">
    <name type="scientific">Brassica cretica</name>
    <name type="common">Mustard</name>
    <dbReference type="NCBI Taxonomy" id="69181"/>
    <lineage>
        <taxon>Eukaryota</taxon>
        <taxon>Viridiplantae</taxon>
        <taxon>Streptophyta</taxon>
        <taxon>Embryophyta</taxon>
        <taxon>Tracheophyta</taxon>
        <taxon>Spermatophyta</taxon>
        <taxon>Magnoliopsida</taxon>
        <taxon>eudicotyledons</taxon>
        <taxon>Gunneridae</taxon>
        <taxon>Pentapetalae</taxon>
        <taxon>rosids</taxon>
        <taxon>malvids</taxon>
        <taxon>Brassicales</taxon>
        <taxon>Brassicaceae</taxon>
        <taxon>Brassiceae</taxon>
        <taxon>Brassica</taxon>
    </lineage>
</organism>
<evidence type="ECO:0000313" key="1">
    <source>
        <dbReference type="EMBL" id="KAF2579452.1"/>
    </source>
</evidence>
<dbReference type="EMBL" id="QGKW02001660">
    <property type="protein sequence ID" value="KAF2579452.1"/>
    <property type="molecule type" value="Genomic_DNA"/>
</dbReference>
<accession>A0A8S9JDE8</accession>
<evidence type="ECO:0000313" key="2">
    <source>
        <dbReference type="Proteomes" id="UP000712281"/>
    </source>
</evidence>
<gene>
    <name evidence="1" type="ORF">F2Q68_00000147</name>
</gene>
<dbReference type="PANTHER" id="PTHR31104">
    <property type="entry name" value="PEPTIDE-N4-(N-ACETYL-BETA-GLUCOSAMINYL)ASPARAGINE AMIDASE A PROTEIN"/>
    <property type="match status" value="1"/>
</dbReference>
<proteinExistence type="predicted"/>
<dbReference type="AlphaFoldDB" id="A0A8S9JDE8"/>
<reference evidence="1" key="1">
    <citation type="submission" date="2019-12" db="EMBL/GenBank/DDBJ databases">
        <title>Genome sequencing and annotation of Brassica cretica.</title>
        <authorList>
            <person name="Studholme D.J."/>
            <person name="Sarris P.F."/>
        </authorList>
    </citation>
    <scope>NUCLEOTIDE SEQUENCE</scope>
    <source>
        <strain evidence="1">PFS-001/15</strain>
        <tissue evidence="1">Leaf</tissue>
    </source>
</reference>
<dbReference type="Proteomes" id="UP000712281">
    <property type="component" value="Unassembled WGS sequence"/>
</dbReference>
<dbReference type="InterPro" id="IPR021102">
    <property type="entry name" value="PNGase_A"/>
</dbReference>